<dbReference type="EMBL" id="CP044016">
    <property type="protein sequence ID" value="QES89330.1"/>
    <property type="molecule type" value="Genomic_DNA"/>
</dbReference>
<keyword evidence="1" id="KW-0732">Signal</keyword>
<dbReference type="Pfam" id="PF02698">
    <property type="entry name" value="DUF218"/>
    <property type="match status" value="1"/>
</dbReference>
<dbReference type="InterPro" id="IPR005479">
    <property type="entry name" value="CPAse_ATP-bd"/>
</dbReference>
<dbReference type="Gene3D" id="3.40.50.620">
    <property type="entry name" value="HUPs"/>
    <property type="match status" value="1"/>
</dbReference>
<protein>
    <submittedName>
        <fullName evidence="3">YdcF family protein</fullName>
    </submittedName>
</protein>
<sequence>MILYKKVVFFSLFIISFCSSLVAQELGNKEAIVLQKNYPFLYFIAQQSSISKELISNKWYQGFTQRKLGKINSLDEFSFQANSFALFDALKLNSLETDSLAKIVSNSLRKNVLMLDWLKRNKGLYKTETADISTQIYNDFLQDLSGINYVIDVYGKGQKSNYPNIDSISLPIKTSNERKMVQQLFWDVEQNYYSSNSFFMEANLRAASHLLELNGRYDAADFEPMATSVNKTALSNFKSVKWADYKYSHILVLGAGPEVKEDSINPVGILRCQLAADLYKEKLAPVIIVSGGRVHPYKTNYSEALEMKKYLVNELHIPKYAIIMEPHARHTTTNIRNGVRLLMKYHFPMDKEGLIVTTHEQSSWLTDAKFAKRCEEEMSVIPFNNMHRISPTVVSYIPNLQSLLINNKEPLDP</sequence>
<keyword evidence="4" id="KW-1185">Reference proteome</keyword>
<dbReference type="RefSeq" id="WP_131330275.1">
    <property type="nucleotide sequence ID" value="NZ_CP044016.1"/>
</dbReference>
<dbReference type="GO" id="GO:0043164">
    <property type="term" value="P:Gram-negative-bacterium-type cell wall biogenesis"/>
    <property type="evidence" value="ECO:0007669"/>
    <property type="project" value="TreeGrafter"/>
</dbReference>
<feature type="domain" description="Carbamoyl phosphate synthase ATP-binding" evidence="2">
    <location>
        <begin position="199"/>
        <end position="206"/>
    </location>
</feature>
<dbReference type="GO" id="GO:0005886">
    <property type="term" value="C:plasma membrane"/>
    <property type="evidence" value="ECO:0007669"/>
    <property type="project" value="TreeGrafter"/>
</dbReference>
<dbReference type="GO" id="GO:0000270">
    <property type="term" value="P:peptidoglycan metabolic process"/>
    <property type="evidence" value="ECO:0007669"/>
    <property type="project" value="TreeGrafter"/>
</dbReference>
<evidence type="ECO:0000313" key="4">
    <source>
        <dbReference type="Proteomes" id="UP000292424"/>
    </source>
</evidence>
<dbReference type="InterPro" id="IPR003848">
    <property type="entry name" value="DUF218"/>
</dbReference>
<dbReference type="CDD" id="cd06259">
    <property type="entry name" value="YdcF-like"/>
    <property type="match status" value="1"/>
</dbReference>
<evidence type="ECO:0000313" key="3">
    <source>
        <dbReference type="EMBL" id="QES89330.1"/>
    </source>
</evidence>
<evidence type="ECO:0000259" key="2">
    <source>
        <dbReference type="PROSITE" id="PS00867"/>
    </source>
</evidence>
<feature type="signal peptide" evidence="1">
    <location>
        <begin position="1"/>
        <end position="23"/>
    </location>
</feature>
<dbReference type="PANTHER" id="PTHR30336:SF4">
    <property type="entry name" value="ENVELOPE BIOGENESIS FACTOR ELYC"/>
    <property type="match status" value="1"/>
</dbReference>
<dbReference type="InterPro" id="IPR051599">
    <property type="entry name" value="Cell_Envelope_Assoc"/>
</dbReference>
<name>A0A5P2G6C2_9BACT</name>
<dbReference type="PANTHER" id="PTHR30336">
    <property type="entry name" value="INNER MEMBRANE PROTEIN, PROBABLE PERMEASE"/>
    <property type="match status" value="1"/>
</dbReference>
<evidence type="ECO:0000256" key="1">
    <source>
        <dbReference type="SAM" id="SignalP"/>
    </source>
</evidence>
<feature type="chain" id="PRO_5024274371" evidence="1">
    <location>
        <begin position="24"/>
        <end position="413"/>
    </location>
</feature>
<accession>A0A5P2G6C2</accession>
<organism evidence="3 4">
    <name type="scientific">Rhizosphaericola mali</name>
    <dbReference type="NCBI Taxonomy" id="2545455"/>
    <lineage>
        <taxon>Bacteria</taxon>
        <taxon>Pseudomonadati</taxon>
        <taxon>Bacteroidota</taxon>
        <taxon>Chitinophagia</taxon>
        <taxon>Chitinophagales</taxon>
        <taxon>Chitinophagaceae</taxon>
        <taxon>Rhizosphaericola</taxon>
    </lineage>
</organism>
<dbReference type="Proteomes" id="UP000292424">
    <property type="component" value="Chromosome"/>
</dbReference>
<reference evidence="3 4" key="1">
    <citation type="submission" date="2019-09" db="EMBL/GenBank/DDBJ databases">
        <title>Complete genome sequence of Arachidicoccus sp. B3-10 isolated from apple orchard soil.</title>
        <authorList>
            <person name="Kim H.S."/>
            <person name="Han K.-I."/>
            <person name="Suh M.K."/>
            <person name="Lee K.C."/>
            <person name="Eom M.K."/>
            <person name="Kim J.-S."/>
            <person name="Kang S.W."/>
            <person name="Sin Y."/>
            <person name="Lee J.-S."/>
        </authorList>
    </citation>
    <scope>NUCLEOTIDE SEQUENCE [LARGE SCALE GENOMIC DNA]</scope>
    <source>
        <strain evidence="3 4">B3-10</strain>
    </source>
</reference>
<dbReference type="AlphaFoldDB" id="A0A5P2G6C2"/>
<dbReference type="OrthoDB" id="1092058at2"/>
<proteinExistence type="predicted"/>
<dbReference type="KEGG" id="arac:E0W69_011880"/>
<dbReference type="PROSITE" id="PS00867">
    <property type="entry name" value="CPSASE_2"/>
    <property type="match status" value="1"/>
</dbReference>
<gene>
    <name evidence="3" type="ORF">E0W69_011880</name>
</gene>
<dbReference type="GO" id="GO:0005524">
    <property type="term" value="F:ATP binding"/>
    <property type="evidence" value="ECO:0007669"/>
    <property type="project" value="InterPro"/>
</dbReference>
<dbReference type="InterPro" id="IPR014729">
    <property type="entry name" value="Rossmann-like_a/b/a_fold"/>
</dbReference>